<feature type="chain" id="PRO_5032384366" description="Transporter" evidence="1">
    <location>
        <begin position="22"/>
        <end position="239"/>
    </location>
</feature>
<dbReference type="Proteomes" id="UP000466730">
    <property type="component" value="Unassembled WGS sequence"/>
</dbReference>
<gene>
    <name evidence="2" type="ORF">GH815_06060</name>
</gene>
<dbReference type="OrthoDB" id="7857490at2"/>
<dbReference type="RefSeq" id="WP_153747858.1">
    <property type="nucleotide sequence ID" value="NZ_BAAADI010000008.1"/>
</dbReference>
<evidence type="ECO:0008006" key="4">
    <source>
        <dbReference type="Google" id="ProtNLM"/>
    </source>
</evidence>
<keyword evidence="1" id="KW-0732">Signal</keyword>
<comment type="caution">
    <text evidence="2">The sequence shown here is derived from an EMBL/GenBank/DDBJ whole genome shotgun (WGS) entry which is preliminary data.</text>
</comment>
<evidence type="ECO:0000313" key="3">
    <source>
        <dbReference type="Proteomes" id="UP000466730"/>
    </source>
</evidence>
<sequence>MRRSALLALTFWPLAAPMATAGAWLRDEGAAMLAFAHEITEAGGSRAGYTSVYGEYGLTPRLTLGLDAGKGEAADDWKAVVFLRMGREFDWLPGRVAAEFGIGAAGTPGGEVGAVLQPGLSWGHSFETGLGWAWVNLDARGIFGLSAASDTAPPAFAGLPVTLTEGYKLDLTLGLNLSERTQISLQMRFEDPAEGDQTLRLVPAVARRVGDRGWLTLSGIVGLERDGALGLALGSHIEF</sequence>
<protein>
    <recommendedName>
        <fullName evidence="4">Transporter</fullName>
    </recommendedName>
</protein>
<accession>A0A844B352</accession>
<name>A0A844B352_9RHOB</name>
<reference evidence="2 3" key="1">
    <citation type="submission" date="2019-11" db="EMBL/GenBank/DDBJ databases">
        <title>Draft Whole-Genome sequence of the marine photosynthetic bacterium Rhodovulum strictum DSM 11289.</title>
        <authorList>
            <person name="Kyndt J.A."/>
            <person name="Meyer T.E."/>
        </authorList>
    </citation>
    <scope>NUCLEOTIDE SEQUENCE [LARGE SCALE GENOMIC DNA]</scope>
    <source>
        <strain evidence="2 3">DSM 11289</strain>
    </source>
</reference>
<evidence type="ECO:0000256" key="1">
    <source>
        <dbReference type="SAM" id="SignalP"/>
    </source>
</evidence>
<keyword evidence="3" id="KW-1185">Reference proteome</keyword>
<dbReference type="EMBL" id="WJPO01000006">
    <property type="protein sequence ID" value="MRH20551.1"/>
    <property type="molecule type" value="Genomic_DNA"/>
</dbReference>
<organism evidence="2 3">
    <name type="scientific">Rhodovulum strictum</name>
    <dbReference type="NCBI Taxonomy" id="58314"/>
    <lineage>
        <taxon>Bacteria</taxon>
        <taxon>Pseudomonadati</taxon>
        <taxon>Pseudomonadota</taxon>
        <taxon>Alphaproteobacteria</taxon>
        <taxon>Rhodobacterales</taxon>
        <taxon>Paracoccaceae</taxon>
        <taxon>Rhodovulum</taxon>
    </lineage>
</organism>
<proteinExistence type="predicted"/>
<dbReference type="AlphaFoldDB" id="A0A844B352"/>
<evidence type="ECO:0000313" key="2">
    <source>
        <dbReference type="EMBL" id="MRH20551.1"/>
    </source>
</evidence>
<feature type="signal peptide" evidence="1">
    <location>
        <begin position="1"/>
        <end position="21"/>
    </location>
</feature>